<proteinExistence type="inferred from homology"/>
<evidence type="ECO:0000313" key="5">
    <source>
        <dbReference type="Proteomes" id="UP000005555"/>
    </source>
</evidence>
<dbReference type="SMART" id="SM00450">
    <property type="entry name" value="RHOD"/>
    <property type="match status" value="1"/>
</dbReference>
<dbReference type="HOGENOM" id="CLU_043456_1_0_6"/>
<dbReference type="Gene3D" id="3.40.250.10">
    <property type="entry name" value="Rhodanese-like domain"/>
    <property type="match status" value="1"/>
</dbReference>
<dbReference type="GO" id="GO:0002098">
    <property type="term" value="P:tRNA wobble uridine modification"/>
    <property type="evidence" value="ECO:0007669"/>
    <property type="project" value="UniProtKB-UniRule"/>
</dbReference>
<comment type="caution">
    <text evidence="4">The sequence shown here is derived from an EMBL/GenBank/DDBJ whole genome shotgun (WGS) entry which is preliminary data.</text>
</comment>
<comment type="similarity">
    <text evidence="2">Belongs to the SelU family.</text>
</comment>
<dbReference type="PANTHER" id="PTHR30401:SF0">
    <property type="entry name" value="TRNA 2-SELENOURIDINE SYNTHASE"/>
    <property type="match status" value="1"/>
</dbReference>
<dbReference type="EC" id="2.9.1.3" evidence="2"/>
<keyword evidence="2" id="KW-0808">Transferase</keyword>
<accession>Q1YPA7</accession>
<dbReference type="NCBIfam" id="NF008751">
    <property type="entry name" value="PRK11784.1-3"/>
    <property type="match status" value="1"/>
</dbReference>
<dbReference type="InterPro" id="IPR036873">
    <property type="entry name" value="Rhodanese-like_dom_sf"/>
</dbReference>
<comment type="function">
    <text evidence="2">Involved in the post-transcriptional modification of the uridine at the wobble position (U34) of tRNA(Lys), tRNA(Glu) and tRNA(Gln). Catalyzes the conversion of 2-thiouridine (S2U-RNA) to 2-selenouridine (Se2U-RNA). Acts in a two-step process involving geranylation of 2-thiouridine (S2U) to S-geranyl-2-thiouridine (geS2U) and subsequent selenation of the latter derivative to 2-selenouridine (Se2U) in the tRNA chain.</text>
</comment>
<comment type="catalytic activity">
    <reaction evidence="2">
        <text>5-methylaminomethyl-2-(Se-phospho)selenouridine(34) in tRNA + H2O = 5-methylaminomethyl-2-selenouridine(34) in tRNA + phosphate</text>
        <dbReference type="Rhea" id="RHEA:60176"/>
        <dbReference type="Rhea" id="RHEA-COMP:10196"/>
        <dbReference type="Rhea" id="RHEA-COMP:15523"/>
        <dbReference type="ChEBI" id="CHEBI:15377"/>
        <dbReference type="ChEBI" id="CHEBI:43474"/>
        <dbReference type="ChEBI" id="CHEBI:82743"/>
        <dbReference type="ChEBI" id="CHEBI:143702"/>
    </reaction>
</comment>
<name>Q1YPA7_9GAMM</name>
<dbReference type="SUPFAM" id="SSF52540">
    <property type="entry name" value="P-loop containing nucleoside triphosphate hydrolases"/>
    <property type="match status" value="1"/>
</dbReference>
<keyword evidence="1 2" id="KW-0711">Selenium</keyword>
<evidence type="ECO:0000256" key="2">
    <source>
        <dbReference type="HAMAP-Rule" id="MF_01622"/>
    </source>
</evidence>
<dbReference type="STRING" id="314287.GB2207_07512"/>
<sequence>MSHLPLVNNYRQLLLDGTPMIDVRAPIEFATGSLPNSINLPLMSDEERHQVGICYKQLGQQAAIKLGHQLVQGEIKAQRIEAWQSFMTANPNAVLYCARGGLRSQLSQEWLAEAGIQCPKVEGGYKSLRGFLFNYLNDYCQQDSLFNKGRAPEKFIILSGMTGTGKTDIMLQLATGIDLEGAANHKGSSFGRPLNGQPAQIDVENRIALDLLKIENQFPGKTVILEDESRNIGARHLPPYLADLMAQSPIVVIELPLKERIDRLWQEYVIERYHNTIAYHGDRGEEEFAQYLVDSLLRVKKRLGGKRTQEILALMESAIAVQHADDFASHRLWLTALTVDYYDPMYSYQLSKKQERVLFRGDRAEVIGWLDRT</sequence>
<comment type="subunit">
    <text evidence="2">Monomer.</text>
</comment>
<dbReference type="SUPFAM" id="SSF52821">
    <property type="entry name" value="Rhodanese/Cell cycle control phosphatase"/>
    <property type="match status" value="1"/>
</dbReference>
<dbReference type="InterPro" id="IPR017582">
    <property type="entry name" value="SelU"/>
</dbReference>
<dbReference type="GO" id="GO:0016765">
    <property type="term" value="F:transferase activity, transferring alkyl or aryl (other than methyl) groups"/>
    <property type="evidence" value="ECO:0007669"/>
    <property type="project" value="UniProtKB-UniRule"/>
</dbReference>
<dbReference type="Proteomes" id="UP000005555">
    <property type="component" value="Unassembled WGS sequence"/>
</dbReference>
<dbReference type="EMBL" id="AAPI01000011">
    <property type="protein sequence ID" value="EAS46027.1"/>
    <property type="molecule type" value="Genomic_DNA"/>
</dbReference>
<dbReference type="CDD" id="cd01520">
    <property type="entry name" value="RHOD_YbbB"/>
    <property type="match status" value="1"/>
</dbReference>
<feature type="domain" description="Rhodanese" evidence="3">
    <location>
        <begin position="14"/>
        <end position="137"/>
    </location>
</feature>
<dbReference type="HAMAP" id="MF_01622">
    <property type="entry name" value="tRNA_sel_U_synth"/>
    <property type="match status" value="1"/>
</dbReference>
<evidence type="ECO:0000259" key="3">
    <source>
        <dbReference type="PROSITE" id="PS50206"/>
    </source>
</evidence>
<dbReference type="InterPro" id="IPR001763">
    <property type="entry name" value="Rhodanese-like_dom"/>
</dbReference>
<comment type="catalytic activity">
    <reaction evidence="2">
        <text>5-methylaminomethyl-2-thiouridine(34) in tRNA + (2E)-geranyl diphosphate = 5-methylaminomethyl-S-(2E)-geranyl-thiouridine(34) in tRNA + diphosphate</text>
        <dbReference type="Rhea" id="RHEA:14085"/>
        <dbReference type="Rhea" id="RHEA-COMP:10195"/>
        <dbReference type="Rhea" id="RHEA-COMP:14654"/>
        <dbReference type="ChEBI" id="CHEBI:33019"/>
        <dbReference type="ChEBI" id="CHEBI:58057"/>
        <dbReference type="ChEBI" id="CHEBI:74455"/>
        <dbReference type="ChEBI" id="CHEBI:140632"/>
    </reaction>
</comment>
<dbReference type="PANTHER" id="PTHR30401">
    <property type="entry name" value="TRNA 2-SELENOURIDINE SYNTHASE"/>
    <property type="match status" value="1"/>
</dbReference>
<comment type="catalytic activity">
    <reaction evidence="2">
        <text>5-methylaminomethyl-S-(2E)-geranyl-thiouridine(34) in tRNA + selenophosphate + H(+) = 5-methylaminomethyl-2-(Se-phospho)selenouridine(34) in tRNA + (2E)-thiogeraniol</text>
        <dbReference type="Rhea" id="RHEA:60172"/>
        <dbReference type="Rhea" id="RHEA-COMP:14654"/>
        <dbReference type="Rhea" id="RHEA-COMP:15523"/>
        <dbReference type="ChEBI" id="CHEBI:15378"/>
        <dbReference type="ChEBI" id="CHEBI:16144"/>
        <dbReference type="ChEBI" id="CHEBI:140632"/>
        <dbReference type="ChEBI" id="CHEBI:143702"/>
        <dbReference type="ChEBI" id="CHEBI:143703"/>
    </reaction>
</comment>
<dbReference type="Pfam" id="PF26341">
    <property type="entry name" value="AAA_SelU"/>
    <property type="match status" value="1"/>
</dbReference>
<evidence type="ECO:0000256" key="1">
    <source>
        <dbReference type="ARBA" id="ARBA00023266"/>
    </source>
</evidence>
<comment type="catalytic activity">
    <reaction evidence="2">
        <text>5-methylaminomethyl-2-thiouridine(34) in tRNA + selenophosphate + (2E)-geranyl diphosphate + H2O + H(+) = 5-methylaminomethyl-2-selenouridine(34) in tRNA + (2E)-thiogeraniol + phosphate + diphosphate</text>
        <dbReference type="Rhea" id="RHEA:42716"/>
        <dbReference type="Rhea" id="RHEA-COMP:10195"/>
        <dbReference type="Rhea" id="RHEA-COMP:10196"/>
        <dbReference type="ChEBI" id="CHEBI:15377"/>
        <dbReference type="ChEBI" id="CHEBI:15378"/>
        <dbReference type="ChEBI" id="CHEBI:16144"/>
        <dbReference type="ChEBI" id="CHEBI:33019"/>
        <dbReference type="ChEBI" id="CHEBI:43474"/>
        <dbReference type="ChEBI" id="CHEBI:58057"/>
        <dbReference type="ChEBI" id="CHEBI:74455"/>
        <dbReference type="ChEBI" id="CHEBI:82743"/>
        <dbReference type="ChEBI" id="CHEBI:143703"/>
        <dbReference type="EC" id="2.9.1.3"/>
    </reaction>
</comment>
<dbReference type="InterPro" id="IPR027417">
    <property type="entry name" value="P-loop_NTPase"/>
</dbReference>
<gene>
    <name evidence="2" type="primary">selU</name>
    <name evidence="4" type="ORF">GB2207_07512</name>
</gene>
<dbReference type="InterPro" id="IPR058840">
    <property type="entry name" value="AAA_SelU"/>
</dbReference>
<dbReference type="NCBIfam" id="TIGR03167">
    <property type="entry name" value="tRNA_sel_U_synt"/>
    <property type="match status" value="1"/>
</dbReference>
<dbReference type="AlphaFoldDB" id="Q1YPA7"/>
<organism evidence="4 5">
    <name type="scientific">gamma proteobacterium HTCC2207</name>
    <dbReference type="NCBI Taxonomy" id="314287"/>
    <lineage>
        <taxon>Bacteria</taxon>
        <taxon>Pseudomonadati</taxon>
        <taxon>Pseudomonadota</taxon>
        <taxon>Gammaproteobacteria</taxon>
        <taxon>Cellvibrionales</taxon>
        <taxon>Porticoccaceae</taxon>
        <taxon>SAR92 clade</taxon>
    </lineage>
</organism>
<dbReference type="eggNOG" id="COG2603">
    <property type="taxonomic scope" value="Bacteria"/>
</dbReference>
<protein>
    <recommendedName>
        <fullName evidence="2">tRNA 2-selenouridine synthase</fullName>
        <ecNumber evidence="2">2.9.1.3</ecNumber>
    </recommendedName>
</protein>
<evidence type="ECO:0000313" key="4">
    <source>
        <dbReference type="EMBL" id="EAS46027.1"/>
    </source>
</evidence>
<keyword evidence="5" id="KW-1185">Reference proteome</keyword>
<feature type="active site" description="S-selanylcysteine intermediate" evidence="2">
    <location>
        <position position="97"/>
    </location>
</feature>
<dbReference type="PROSITE" id="PS50206">
    <property type="entry name" value="RHODANESE_3"/>
    <property type="match status" value="1"/>
</dbReference>
<reference evidence="4 5" key="1">
    <citation type="submission" date="2006-03" db="EMBL/GenBank/DDBJ databases">
        <authorList>
            <person name="Giovannoni S.J."/>
            <person name="Cho J.-C."/>
            <person name="Ferriera S."/>
            <person name="Johnson J."/>
            <person name="Kravitz S."/>
            <person name="Halpern A."/>
            <person name="Remington K."/>
            <person name="Beeson K."/>
            <person name="Tran B."/>
            <person name="Rogers Y.-H."/>
            <person name="Friedman R."/>
            <person name="Venter J.C."/>
        </authorList>
    </citation>
    <scope>NUCLEOTIDE SEQUENCE [LARGE SCALE GENOMIC DNA]</scope>
    <source>
        <strain evidence="4 5">HTCC2207</strain>
    </source>
</reference>
<dbReference type="Pfam" id="PF00581">
    <property type="entry name" value="Rhodanese"/>
    <property type="match status" value="1"/>
</dbReference>
<dbReference type="GO" id="GO:0043828">
    <property type="term" value="F:tRNA 2-selenouridine synthase activity"/>
    <property type="evidence" value="ECO:0007669"/>
    <property type="project" value="UniProtKB-EC"/>
</dbReference>